<feature type="transmembrane region" description="Helical" evidence="6">
    <location>
        <begin position="21"/>
        <end position="41"/>
    </location>
</feature>
<evidence type="ECO:0000256" key="5">
    <source>
        <dbReference type="ARBA" id="ARBA00023136"/>
    </source>
</evidence>
<feature type="transmembrane region" description="Helical" evidence="6">
    <location>
        <begin position="358"/>
        <end position="380"/>
    </location>
</feature>
<keyword evidence="10" id="KW-1185">Reference proteome</keyword>
<proteinExistence type="predicted"/>
<dbReference type="InterPro" id="IPR025857">
    <property type="entry name" value="MacB_PCD"/>
</dbReference>
<protein>
    <submittedName>
        <fullName evidence="9">ABC transporter permease</fullName>
    </submittedName>
</protein>
<comment type="subcellular location">
    <subcellularLocation>
        <location evidence="1">Cell membrane</location>
        <topology evidence="1">Multi-pass membrane protein</topology>
    </subcellularLocation>
</comment>
<reference evidence="9 10" key="1">
    <citation type="submission" date="2019-10" db="EMBL/GenBank/DDBJ databases">
        <title>Genome sequence of Phaeocystidibacter marisrubri JCM30614 (type strain).</title>
        <authorList>
            <person name="Bowman J.P."/>
        </authorList>
    </citation>
    <scope>NUCLEOTIDE SEQUENCE [LARGE SCALE GENOMIC DNA]</scope>
    <source>
        <strain evidence="9 10">JCM 30614</strain>
    </source>
</reference>
<dbReference type="AlphaFoldDB" id="A0A6L3ZJE0"/>
<feature type="transmembrane region" description="Helical" evidence="6">
    <location>
        <begin position="262"/>
        <end position="285"/>
    </location>
</feature>
<dbReference type="PANTHER" id="PTHR43738:SF2">
    <property type="entry name" value="ABC TRANSPORTER PERMEASE"/>
    <property type="match status" value="1"/>
</dbReference>
<evidence type="ECO:0000259" key="8">
    <source>
        <dbReference type="Pfam" id="PF12704"/>
    </source>
</evidence>
<feature type="domain" description="MacB-like periplasmic core" evidence="8">
    <location>
        <begin position="29"/>
        <end position="227"/>
    </location>
</feature>
<evidence type="ECO:0000313" key="9">
    <source>
        <dbReference type="EMBL" id="KAB2817739.1"/>
    </source>
</evidence>
<evidence type="ECO:0000256" key="1">
    <source>
        <dbReference type="ARBA" id="ARBA00004651"/>
    </source>
</evidence>
<sequence>MKKMTTLKLAVLQLWNRKTRLIVQWVMVILGFGLISGFFTLQSSVDDQLVSDLGDVNQVWTAKGSPLQGLLANVYHMDAPLGNIALQEVKPWLKNPMVERASLIGYGDTYKGRRILGTDSTWKSIYNLTLSDGSWPVNTMDVVLSKSLSSELGLSIGDNFQGQHGESADEHHHEEKYHVVGLFDNSQTVADRLLITPLSSVWHVHHISEEEQAVTAVLVKTNSPMAMFQLPRVINEKSTFQAILPSIEVNRIYALLGNTKSAFIVLSVLFLLLGVFSISITLYEVMRAQQFDHTLLRVFGLSPRRLGAMIYLQAFFITSSGWVIGVGIIKLIQVLYRSQIAQKFGVNLAPPTLTPTDIYLFSLAVLLALVVSVPVIIRIFKMTIHKNIKNA</sequence>
<dbReference type="Pfam" id="PF12704">
    <property type="entry name" value="MacB_PCD"/>
    <property type="match status" value="1"/>
</dbReference>
<feature type="transmembrane region" description="Helical" evidence="6">
    <location>
        <begin position="306"/>
        <end position="329"/>
    </location>
</feature>
<evidence type="ECO:0000259" key="7">
    <source>
        <dbReference type="Pfam" id="PF02687"/>
    </source>
</evidence>
<evidence type="ECO:0000256" key="4">
    <source>
        <dbReference type="ARBA" id="ARBA00022989"/>
    </source>
</evidence>
<accession>A0A6L3ZJE0</accession>
<keyword evidence="3 6" id="KW-0812">Transmembrane</keyword>
<dbReference type="EMBL" id="WBVQ01000001">
    <property type="protein sequence ID" value="KAB2817739.1"/>
    <property type="molecule type" value="Genomic_DNA"/>
</dbReference>
<dbReference type="Pfam" id="PF02687">
    <property type="entry name" value="FtsX"/>
    <property type="match status" value="1"/>
</dbReference>
<dbReference type="OrthoDB" id="9784014at2"/>
<name>A0A6L3ZJE0_9FLAO</name>
<keyword evidence="5 6" id="KW-0472">Membrane</keyword>
<organism evidence="9 10">
    <name type="scientific">Phaeocystidibacter marisrubri</name>
    <dbReference type="NCBI Taxonomy" id="1577780"/>
    <lineage>
        <taxon>Bacteria</taxon>
        <taxon>Pseudomonadati</taxon>
        <taxon>Bacteroidota</taxon>
        <taxon>Flavobacteriia</taxon>
        <taxon>Flavobacteriales</taxon>
        <taxon>Phaeocystidibacteraceae</taxon>
        <taxon>Phaeocystidibacter</taxon>
    </lineage>
</organism>
<dbReference type="GO" id="GO:0005886">
    <property type="term" value="C:plasma membrane"/>
    <property type="evidence" value="ECO:0007669"/>
    <property type="project" value="UniProtKB-SubCell"/>
</dbReference>
<dbReference type="Proteomes" id="UP000484164">
    <property type="component" value="Unassembled WGS sequence"/>
</dbReference>
<dbReference type="InterPro" id="IPR003838">
    <property type="entry name" value="ABC3_permease_C"/>
</dbReference>
<gene>
    <name evidence="9" type="ORF">F8C82_04865</name>
</gene>
<evidence type="ECO:0000313" key="10">
    <source>
        <dbReference type="Proteomes" id="UP000484164"/>
    </source>
</evidence>
<feature type="domain" description="ABC3 transporter permease C-terminal" evidence="7">
    <location>
        <begin position="264"/>
        <end position="383"/>
    </location>
</feature>
<comment type="caution">
    <text evidence="9">The sequence shown here is derived from an EMBL/GenBank/DDBJ whole genome shotgun (WGS) entry which is preliminary data.</text>
</comment>
<evidence type="ECO:0000256" key="2">
    <source>
        <dbReference type="ARBA" id="ARBA00022475"/>
    </source>
</evidence>
<dbReference type="PANTHER" id="PTHR43738">
    <property type="entry name" value="ABC TRANSPORTER, MEMBRANE PROTEIN"/>
    <property type="match status" value="1"/>
</dbReference>
<evidence type="ECO:0000256" key="3">
    <source>
        <dbReference type="ARBA" id="ARBA00022692"/>
    </source>
</evidence>
<keyword evidence="4 6" id="KW-1133">Transmembrane helix</keyword>
<keyword evidence="2" id="KW-1003">Cell membrane</keyword>
<dbReference type="InterPro" id="IPR051125">
    <property type="entry name" value="ABC-4/HrtB_transporter"/>
</dbReference>
<evidence type="ECO:0000256" key="6">
    <source>
        <dbReference type="SAM" id="Phobius"/>
    </source>
</evidence>